<accession>A0ABR1TXL9</accession>
<dbReference type="RefSeq" id="XP_066712727.1">
    <property type="nucleotide sequence ID" value="XM_066863617.1"/>
</dbReference>
<organism evidence="2 3">
    <name type="scientific">Apiospora phragmitis</name>
    <dbReference type="NCBI Taxonomy" id="2905665"/>
    <lineage>
        <taxon>Eukaryota</taxon>
        <taxon>Fungi</taxon>
        <taxon>Dikarya</taxon>
        <taxon>Ascomycota</taxon>
        <taxon>Pezizomycotina</taxon>
        <taxon>Sordariomycetes</taxon>
        <taxon>Xylariomycetidae</taxon>
        <taxon>Amphisphaeriales</taxon>
        <taxon>Apiosporaceae</taxon>
        <taxon>Apiospora</taxon>
    </lineage>
</organism>
<evidence type="ECO:0000313" key="3">
    <source>
        <dbReference type="Proteomes" id="UP001480595"/>
    </source>
</evidence>
<evidence type="ECO:0008006" key="4">
    <source>
        <dbReference type="Google" id="ProtNLM"/>
    </source>
</evidence>
<keyword evidence="1" id="KW-0472">Membrane</keyword>
<name>A0ABR1TXL9_9PEZI</name>
<keyword evidence="1" id="KW-0812">Transmembrane</keyword>
<evidence type="ECO:0000313" key="2">
    <source>
        <dbReference type="EMBL" id="KAK8050478.1"/>
    </source>
</evidence>
<gene>
    <name evidence="2" type="ORF">PG994_012208</name>
</gene>
<comment type="caution">
    <text evidence="2">The sequence shown here is derived from an EMBL/GenBank/DDBJ whole genome shotgun (WGS) entry which is preliminary data.</text>
</comment>
<sequence length="59" mass="6370">MGYMVLGGFILVSLAPFRAYYCRDPDLIPVNDRDSSSNFPISGLILVLVLVLVLGSPLA</sequence>
<protein>
    <recommendedName>
        <fullName evidence="4">DUF3309 domain-containing protein</fullName>
    </recommendedName>
</protein>
<reference evidence="2 3" key="1">
    <citation type="submission" date="2023-01" db="EMBL/GenBank/DDBJ databases">
        <title>Analysis of 21 Apiospora genomes using comparative genomics revels a genus with tremendous synthesis potential of carbohydrate active enzymes and secondary metabolites.</title>
        <authorList>
            <person name="Sorensen T."/>
        </authorList>
    </citation>
    <scope>NUCLEOTIDE SEQUENCE [LARGE SCALE GENOMIC DNA]</scope>
    <source>
        <strain evidence="2 3">CBS 135458</strain>
    </source>
</reference>
<keyword evidence="1" id="KW-1133">Transmembrane helix</keyword>
<feature type="transmembrane region" description="Helical" evidence="1">
    <location>
        <begin position="39"/>
        <end position="58"/>
    </location>
</feature>
<dbReference type="GeneID" id="92096680"/>
<dbReference type="Proteomes" id="UP001480595">
    <property type="component" value="Unassembled WGS sequence"/>
</dbReference>
<evidence type="ECO:0000256" key="1">
    <source>
        <dbReference type="SAM" id="Phobius"/>
    </source>
</evidence>
<keyword evidence="3" id="KW-1185">Reference proteome</keyword>
<proteinExistence type="predicted"/>
<dbReference type="EMBL" id="JAQQWL010000011">
    <property type="protein sequence ID" value="KAK8050478.1"/>
    <property type="molecule type" value="Genomic_DNA"/>
</dbReference>